<dbReference type="Pfam" id="PF00144">
    <property type="entry name" value="Beta-lactamase"/>
    <property type="match status" value="1"/>
</dbReference>
<name>A0ABD3PJB1_9STRA</name>
<gene>
    <name evidence="3" type="ORF">ACHAW5_000960</name>
</gene>
<protein>
    <recommendedName>
        <fullName evidence="2">Beta-lactamase-related domain-containing protein</fullName>
    </recommendedName>
</protein>
<comment type="caution">
    <text evidence="3">The sequence shown here is derived from an EMBL/GenBank/DDBJ whole genome shotgun (WGS) entry which is preliminary data.</text>
</comment>
<dbReference type="SUPFAM" id="SSF56601">
    <property type="entry name" value="beta-lactamase/transpeptidase-like"/>
    <property type="match status" value="1"/>
</dbReference>
<organism evidence="3 4">
    <name type="scientific">Stephanodiscus triporus</name>
    <dbReference type="NCBI Taxonomy" id="2934178"/>
    <lineage>
        <taxon>Eukaryota</taxon>
        <taxon>Sar</taxon>
        <taxon>Stramenopiles</taxon>
        <taxon>Ochrophyta</taxon>
        <taxon>Bacillariophyta</taxon>
        <taxon>Coscinodiscophyceae</taxon>
        <taxon>Thalassiosirophycidae</taxon>
        <taxon>Stephanodiscales</taxon>
        <taxon>Stephanodiscaceae</taxon>
        <taxon>Stephanodiscus</taxon>
    </lineage>
</organism>
<reference evidence="3 4" key="1">
    <citation type="submission" date="2024-10" db="EMBL/GenBank/DDBJ databases">
        <title>Updated reference genomes for cyclostephanoid diatoms.</title>
        <authorList>
            <person name="Roberts W.R."/>
            <person name="Alverson A.J."/>
        </authorList>
    </citation>
    <scope>NUCLEOTIDE SEQUENCE [LARGE SCALE GENOMIC DNA]</scope>
    <source>
        <strain evidence="3 4">AJA276-08</strain>
    </source>
</reference>
<proteinExistence type="predicted"/>
<evidence type="ECO:0000259" key="2">
    <source>
        <dbReference type="Pfam" id="PF00144"/>
    </source>
</evidence>
<feature type="chain" id="PRO_5044753862" description="Beta-lactamase-related domain-containing protein" evidence="1">
    <location>
        <begin position="19"/>
        <end position="401"/>
    </location>
</feature>
<dbReference type="InterPro" id="IPR050789">
    <property type="entry name" value="Diverse_Enzym_Activities"/>
</dbReference>
<dbReference type="Proteomes" id="UP001530315">
    <property type="component" value="Unassembled WGS sequence"/>
</dbReference>
<sequence length="401" mass="44478">MKFSTAIATLSMMSCLSGATIMARTTPIVPTDLSKDLEYSPYANRSPAAIRVLETSRSSPHVRTVVVVEDGRVVVSYVRDDVDPNEPYDVWSVTKGVTSLLMGILLESGAIESVDETLGRIFADETTWEGIEDAEYRKQNITIRELLTMTSGLAWDWSRFPLDPDWFEGVCSSERGNDQLRRWLSGPEIGTKGKFDYLAMSDILSHVIVKRTGMTPRDFIAKRVLPHLGIKADEIGWGAHCASPANRSPSTDEPESAFHNLRLTPVQMAKFGMLFLQEGAAGSDVVVVSPAWIREMLTPSIVIEDPLFYNITGLRSEVSYGYLWYKDLAGIGTDNWCAFGMGGQYICIDRDLGRVLILQRDGCDGLDPDDLLNAMRVTLTDFVALDPNLSFKIQMPDDGEL</sequence>
<keyword evidence="4" id="KW-1185">Reference proteome</keyword>
<accession>A0ABD3PJB1</accession>
<feature type="signal peptide" evidence="1">
    <location>
        <begin position="1"/>
        <end position="18"/>
    </location>
</feature>
<keyword evidence="1" id="KW-0732">Signal</keyword>
<dbReference type="InterPro" id="IPR001466">
    <property type="entry name" value="Beta-lactam-related"/>
</dbReference>
<dbReference type="AlphaFoldDB" id="A0ABD3PJB1"/>
<dbReference type="InterPro" id="IPR012338">
    <property type="entry name" value="Beta-lactam/transpept-like"/>
</dbReference>
<dbReference type="EMBL" id="JALLAZ020000757">
    <property type="protein sequence ID" value="KAL3787832.1"/>
    <property type="molecule type" value="Genomic_DNA"/>
</dbReference>
<dbReference type="PROSITE" id="PS51257">
    <property type="entry name" value="PROKAR_LIPOPROTEIN"/>
    <property type="match status" value="1"/>
</dbReference>
<evidence type="ECO:0000256" key="1">
    <source>
        <dbReference type="SAM" id="SignalP"/>
    </source>
</evidence>
<feature type="domain" description="Beta-lactamase-related" evidence="2">
    <location>
        <begin position="65"/>
        <end position="357"/>
    </location>
</feature>
<evidence type="ECO:0000313" key="3">
    <source>
        <dbReference type="EMBL" id="KAL3787832.1"/>
    </source>
</evidence>
<dbReference type="PANTHER" id="PTHR43283">
    <property type="entry name" value="BETA-LACTAMASE-RELATED"/>
    <property type="match status" value="1"/>
</dbReference>
<dbReference type="PANTHER" id="PTHR43283:SF7">
    <property type="entry name" value="BETA-LACTAMASE-RELATED DOMAIN-CONTAINING PROTEIN"/>
    <property type="match status" value="1"/>
</dbReference>
<dbReference type="Gene3D" id="3.40.710.10">
    <property type="entry name" value="DD-peptidase/beta-lactamase superfamily"/>
    <property type="match status" value="1"/>
</dbReference>
<evidence type="ECO:0000313" key="4">
    <source>
        <dbReference type="Proteomes" id="UP001530315"/>
    </source>
</evidence>